<protein>
    <submittedName>
        <fullName evidence="2">Uncharacterized protein</fullName>
    </submittedName>
</protein>
<dbReference type="RefSeq" id="WP_212009978.1">
    <property type="nucleotide sequence ID" value="NZ_JAAFYZ010000047.1"/>
</dbReference>
<feature type="transmembrane region" description="Helical" evidence="1">
    <location>
        <begin position="42"/>
        <end position="67"/>
    </location>
</feature>
<keyword evidence="3" id="KW-1185">Reference proteome</keyword>
<keyword evidence="1" id="KW-1133">Transmembrane helix</keyword>
<dbReference type="EMBL" id="JAAFYZ010000047">
    <property type="protein sequence ID" value="MBS2548391.1"/>
    <property type="molecule type" value="Genomic_DNA"/>
</dbReference>
<evidence type="ECO:0000313" key="2">
    <source>
        <dbReference type="EMBL" id="MBS2548391.1"/>
    </source>
</evidence>
<reference evidence="2 3" key="1">
    <citation type="submission" date="2020-02" db="EMBL/GenBank/DDBJ databases">
        <title>Acidophilic actinobacteria isolated from forest soil.</title>
        <authorList>
            <person name="Golinska P."/>
        </authorList>
    </citation>
    <scope>NUCLEOTIDE SEQUENCE [LARGE SCALE GENOMIC DNA]</scope>
    <source>
        <strain evidence="2 3">NL8</strain>
    </source>
</reference>
<keyword evidence="1" id="KW-0812">Transmembrane</keyword>
<keyword evidence="1" id="KW-0472">Membrane</keyword>
<evidence type="ECO:0000313" key="3">
    <source>
        <dbReference type="Proteomes" id="UP000730482"/>
    </source>
</evidence>
<evidence type="ECO:0000256" key="1">
    <source>
        <dbReference type="SAM" id="Phobius"/>
    </source>
</evidence>
<sequence length="224" mass="23346">MSGVTRPKDVPTIEAMGESGVEKRAAAVPAARSSQAASPRRLAKIVGAAVGGALAVVSGGLALSLWALGLTGKISESTAEVLDLVKLGFALVAGVAGTVGLVLAYQRHLLAVGAASREQAKEDREDTKLFNERFEKAASLLADNAYATKLAGIYAMAKLADDWDAGRQVCINVLCANLRRDYAPAPDGAEAENLASRLAFTDNQEFRHTIIAVITSRLRSGSGP</sequence>
<dbReference type="Proteomes" id="UP000730482">
    <property type="component" value="Unassembled WGS sequence"/>
</dbReference>
<accession>A0ABS5KQT9</accession>
<name>A0ABS5KQT9_9ACTN</name>
<comment type="caution">
    <text evidence="2">The sequence shown here is derived from an EMBL/GenBank/DDBJ whole genome shotgun (WGS) entry which is preliminary data.</text>
</comment>
<gene>
    <name evidence="2" type="ORF">KGQ19_16110</name>
</gene>
<organism evidence="2 3">
    <name type="scientific">Catenulispora pinistramenti</name>
    <dbReference type="NCBI Taxonomy" id="2705254"/>
    <lineage>
        <taxon>Bacteria</taxon>
        <taxon>Bacillati</taxon>
        <taxon>Actinomycetota</taxon>
        <taxon>Actinomycetes</taxon>
        <taxon>Catenulisporales</taxon>
        <taxon>Catenulisporaceae</taxon>
        <taxon>Catenulispora</taxon>
    </lineage>
</organism>
<proteinExistence type="predicted"/>
<feature type="transmembrane region" description="Helical" evidence="1">
    <location>
        <begin position="87"/>
        <end position="105"/>
    </location>
</feature>